<protein>
    <submittedName>
        <fullName evidence="2">Uncharacterized protein</fullName>
    </submittedName>
</protein>
<dbReference type="Pfam" id="PF02809">
    <property type="entry name" value="UIM"/>
    <property type="match status" value="3"/>
</dbReference>
<feature type="region of interest" description="Disordered" evidence="1">
    <location>
        <begin position="82"/>
        <end position="112"/>
    </location>
</feature>
<feature type="compositionally biased region" description="Polar residues" evidence="1">
    <location>
        <begin position="284"/>
        <end position="293"/>
    </location>
</feature>
<feature type="compositionally biased region" description="Basic and acidic residues" evidence="1">
    <location>
        <begin position="375"/>
        <end position="386"/>
    </location>
</feature>
<sequence>MSAALNESSDENPEKSTSTSKKSKKLPDWVFNQTKRPTLSYYSDANDDDDLKKAKLASLCETQLKLSEEEQIKLATIASLQEKQADSEQGRIESTNTKNAQEKLTHTDSEDERIKIAMNTSLKENITHSCKEIARHQENKTTVDEGQVERERIGSLEGNQGGSSEEQIKCTKSTSLQGERTQFRKSEQIEHTKIKNLQGNQTDFSDEVQVKPTTIVSHREKRRRDSENGLVEHAKTGDLSEEHIKRQGRTRVHGKQTDVSYEGQIKPPNIGEQADVASDEEQIKLTSTASLQGERSHDNERLEQAKIESLHTEQNEDLKSDILSCAEVSDAELMEIDRIEEGALSSDSEGLLPVENTIDSNTKNSTASKPLQNLHHTESADNRNKSSQDSTNGSRKRSSLDCDDSVVHNAQSATKRDFKLNGGATKLDTPSKRRKVEKIQTEIVPFDGDEDVQLKKALEISKKEHDKSRSEQEAIERSQMEEAIRISIEDGLINATAKNMVVEEPTEENSDVEKMETEDIPPDEFSYRLVSVVSHVGANASA</sequence>
<accession>A0A6S7JNK3</accession>
<keyword evidence="3" id="KW-1185">Reference proteome</keyword>
<organism evidence="2 3">
    <name type="scientific">Paramuricea clavata</name>
    <name type="common">Red gorgonian</name>
    <name type="synonym">Violescent sea-whip</name>
    <dbReference type="NCBI Taxonomy" id="317549"/>
    <lineage>
        <taxon>Eukaryota</taxon>
        <taxon>Metazoa</taxon>
        <taxon>Cnidaria</taxon>
        <taxon>Anthozoa</taxon>
        <taxon>Octocorallia</taxon>
        <taxon>Malacalcyonacea</taxon>
        <taxon>Plexauridae</taxon>
        <taxon>Paramuricea</taxon>
    </lineage>
</organism>
<feature type="compositionally biased region" description="Basic and acidic residues" evidence="1">
    <location>
        <begin position="223"/>
        <end position="245"/>
    </location>
</feature>
<feature type="compositionally biased region" description="Polar residues" evidence="1">
    <location>
        <begin position="357"/>
        <end position="371"/>
    </location>
</feature>
<feature type="compositionally biased region" description="Basic and acidic residues" evidence="1">
    <location>
        <begin position="133"/>
        <end position="154"/>
    </location>
</feature>
<dbReference type="SMART" id="SM00726">
    <property type="entry name" value="UIM"/>
    <property type="match status" value="6"/>
</dbReference>
<feature type="region of interest" description="Disordered" evidence="1">
    <location>
        <begin position="217"/>
        <end position="303"/>
    </location>
</feature>
<feature type="region of interest" description="Disordered" evidence="1">
    <location>
        <begin position="133"/>
        <end position="202"/>
    </location>
</feature>
<feature type="compositionally biased region" description="Basic and acidic residues" evidence="1">
    <location>
        <begin position="294"/>
        <end position="303"/>
    </location>
</feature>
<feature type="region of interest" description="Disordered" evidence="1">
    <location>
        <begin position="344"/>
        <end position="433"/>
    </location>
</feature>
<evidence type="ECO:0000313" key="2">
    <source>
        <dbReference type="EMBL" id="CAB4032618.1"/>
    </source>
</evidence>
<dbReference type="AlphaFoldDB" id="A0A6S7JNK3"/>
<evidence type="ECO:0000256" key="1">
    <source>
        <dbReference type="SAM" id="MobiDB-lite"/>
    </source>
</evidence>
<dbReference type="PROSITE" id="PS50330">
    <property type="entry name" value="UIM"/>
    <property type="match status" value="1"/>
</dbReference>
<dbReference type="Proteomes" id="UP001152795">
    <property type="component" value="Unassembled WGS sequence"/>
</dbReference>
<feature type="region of interest" description="Disordered" evidence="1">
    <location>
        <begin position="1"/>
        <end position="29"/>
    </location>
</feature>
<reference evidence="2" key="1">
    <citation type="submission" date="2020-04" db="EMBL/GenBank/DDBJ databases">
        <authorList>
            <person name="Alioto T."/>
            <person name="Alioto T."/>
            <person name="Gomez Garrido J."/>
        </authorList>
    </citation>
    <scope>NUCLEOTIDE SEQUENCE</scope>
    <source>
        <strain evidence="2">A484AB</strain>
    </source>
</reference>
<evidence type="ECO:0000313" key="3">
    <source>
        <dbReference type="Proteomes" id="UP001152795"/>
    </source>
</evidence>
<feature type="non-terminal residue" evidence="2">
    <location>
        <position position="542"/>
    </location>
</feature>
<dbReference type="InterPro" id="IPR003903">
    <property type="entry name" value="UIM_dom"/>
</dbReference>
<dbReference type="EMBL" id="CACRXK020018551">
    <property type="protein sequence ID" value="CAB4032618.1"/>
    <property type="molecule type" value="Genomic_DNA"/>
</dbReference>
<proteinExistence type="predicted"/>
<comment type="caution">
    <text evidence="2">The sequence shown here is derived from an EMBL/GenBank/DDBJ whole genome shotgun (WGS) entry which is preliminary data.</text>
</comment>
<gene>
    <name evidence="2" type="ORF">PACLA_8A037930</name>
</gene>
<feature type="compositionally biased region" description="Polar residues" evidence="1">
    <location>
        <begin position="162"/>
        <end position="180"/>
    </location>
</feature>
<name>A0A6S7JNK3_PARCT</name>
<feature type="compositionally biased region" description="Basic and acidic residues" evidence="1">
    <location>
        <begin position="100"/>
        <end position="112"/>
    </location>
</feature>
<feature type="compositionally biased region" description="Basic and acidic residues" evidence="1">
    <location>
        <begin position="181"/>
        <end position="193"/>
    </location>
</feature>